<feature type="non-terminal residue" evidence="1">
    <location>
        <position position="55"/>
    </location>
</feature>
<organism evidence="1 2">
    <name type="scientific">Acanthisitta chloris</name>
    <name type="common">rifleman</name>
    <dbReference type="NCBI Taxonomy" id="57068"/>
    <lineage>
        <taxon>Eukaryota</taxon>
        <taxon>Metazoa</taxon>
        <taxon>Chordata</taxon>
        <taxon>Craniata</taxon>
        <taxon>Vertebrata</taxon>
        <taxon>Euteleostomi</taxon>
        <taxon>Archelosauria</taxon>
        <taxon>Archosauria</taxon>
        <taxon>Dinosauria</taxon>
        <taxon>Saurischia</taxon>
        <taxon>Theropoda</taxon>
        <taxon>Coelurosauria</taxon>
        <taxon>Aves</taxon>
        <taxon>Neognathae</taxon>
        <taxon>Neoaves</taxon>
        <taxon>Telluraves</taxon>
        <taxon>Australaves</taxon>
        <taxon>Passeriformes</taxon>
        <taxon>Acanthisittidae</taxon>
        <taxon>Acanthisitta</taxon>
    </lineage>
</organism>
<evidence type="ECO:0000313" key="2">
    <source>
        <dbReference type="Proteomes" id="UP000053537"/>
    </source>
</evidence>
<evidence type="ECO:0000313" key="1">
    <source>
        <dbReference type="EMBL" id="KFP73954.1"/>
    </source>
</evidence>
<keyword evidence="2" id="KW-1185">Reference proteome</keyword>
<name>A0A091MGL3_9PASS</name>
<gene>
    <name evidence="1" type="ORF">N310_08053</name>
</gene>
<protein>
    <submittedName>
        <fullName evidence="1">Uncharacterized protein</fullName>
    </submittedName>
</protein>
<dbReference type="Proteomes" id="UP000053537">
    <property type="component" value="Unassembled WGS sequence"/>
</dbReference>
<proteinExistence type="predicted"/>
<dbReference type="EMBL" id="KK827573">
    <property type="protein sequence ID" value="KFP73954.1"/>
    <property type="molecule type" value="Genomic_DNA"/>
</dbReference>
<reference evidence="1 2" key="1">
    <citation type="submission" date="2014-04" db="EMBL/GenBank/DDBJ databases">
        <title>Genome evolution of avian class.</title>
        <authorList>
            <person name="Zhang G."/>
            <person name="Li C."/>
        </authorList>
    </citation>
    <scope>NUCLEOTIDE SEQUENCE [LARGE SCALE GENOMIC DNA]</scope>
    <source>
        <strain evidence="1">BGI_N310</strain>
    </source>
</reference>
<accession>A0A091MGL3</accession>
<sequence length="55" mass="6227">AAIDFLLLAQRHGGEEFEGMCCMNLSVHSVSIRKQLKQLQDNINKITAEHNPFDD</sequence>
<dbReference type="Gene3D" id="1.10.287.210">
    <property type="match status" value="1"/>
</dbReference>
<dbReference type="AlphaFoldDB" id="A0A091MGL3"/>
<feature type="non-terminal residue" evidence="1">
    <location>
        <position position="1"/>
    </location>
</feature>